<comment type="similarity">
    <text evidence="3">Belongs to the major facilitator superfamily. TCR/Tet family.</text>
</comment>
<evidence type="ECO:0000256" key="4">
    <source>
        <dbReference type="ARBA" id="ARBA00022448"/>
    </source>
</evidence>
<dbReference type="PANTHER" id="PTHR23501">
    <property type="entry name" value="MAJOR FACILITATOR SUPERFAMILY"/>
    <property type="match status" value="1"/>
</dbReference>
<evidence type="ECO:0000256" key="6">
    <source>
        <dbReference type="ARBA" id="ARBA00022989"/>
    </source>
</evidence>
<gene>
    <name evidence="11" type="ORF">MJO52_17330</name>
</gene>
<feature type="transmembrane region" description="Helical" evidence="9">
    <location>
        <begin position="258"/>
        <end position="276"/>
    </location>
</feature>
<protein>
    <recommendedName>
        <fullName evidence="8">MFS-type drug efflux transporter P55</fullName>
    </recommendedName>
</protein>
<dbReference type="Gene3D" id="1.20.1250.20">
    <property type="entry name" value="MFS general substrate transporter like domains"/>
    <property type="match status" value="1"/>
</dbReference>
<evidence type="ECO:0000259" key="10">
    <source>
        <dbReference type="PROSITE" id="PS50850"/>
    </source>
</evidence>
<evidence type="ECO:0000256" key="3">
    <source>
        <dbReference type="ARBA" id="ARBA00007520"/>
    </source>
</evidence>
<feature type="transmembrane region" description="Helical" evidence="9">
    <location>
        <begin position="377"/>
        <end position="398"/>
    </location>
</feature>
<feature type="transmembrane region" description="Helical" evidence="9">
    <location>
        <begin position="119"/>
        <end position="141"/>
    </location>
</feature>
<proteinExistence type="inferred from homology"/>
<dbReference type="SUPFAM" id="SSF103473">
    <property type="entry name" value="MFS general substrate transporter"/>
    <property type="match status" value="1"/>
</dbReference>
<feature type="transmembrane region" description="Helical" evidence="9">
    <location>
        <begin position="177"/>
        <end position="197"/>
    </location>
</feature>
<feature type="transmembrane region" description="Helical" evidence="9">
    <location>
        <begin position="346"/>
        <end position="365"/>
    </location>
</feature>
<dbReference type="InterPro" id="IPR005829">
    <property type="entry name" value="Sugar_transporter_CS"/>
</dbReference>
<feature type="transmembrane region" description="Helical" evidence="9">
    <location>
        <begin position="58"/>
        <end position="78"/>
    </location>
</feature>
<keyword evidence="7 9" id="KW-0472">Membrane</keyword>
<dbReference type="RefSeq" id="WP_252083211.1">
    <property type="nucleotide sequence ID" value="NZ_CP092418.1"/>
</dbReference>
<dbReference type="CDD" id="cd17473">
    <property type="entry name" value="MFS_arabinose_efflux_permease_like"/>
    <property type="match status" value="1"/>
</dbReference>
<dbReference type="PROSITE" id="PS50850">
    <property type="entry name" value="MFS"/>
    <property type="match status" value="1"/>
</dbReference>
<dbReference type="EMBL" id="CP092418">
    <property type="protein sequence ID" value="USD20805.1"/>
    <property type="molecule type" value="Genomic_DNA"/>
</dbReference>
<keyword evidence="4" id="KW-0813">Transport</keyword>
<feature type="transmembrane region" description="Helical" evidence="9">
    <location>
        <begin position="288"/>
        <end position="306"/>
    </location>
</feature>
<dbReference type="PANTHER" id="PTHR23501:SF191">
    <property type="entry name" value="VACUOLAR BASIC AMINO ACID TRANSPORTER 4"/>
    <property type="match status" value="1"/>
</dbReference>
<name>A0ABY4VD71_9GAMM</name>
<dbReference type="InterPro" id="IPR001958">
    <property type="entry name" value="Tet-R_TetA/multi-R_MdtG-like"/>
</dbReference>
<feature type="domain" description="Major facilitator superfamily (MFS) profile" evidence="10">
    <location>
        <begin position="21"/>
        <end position="400"/>
    </location>
</feature>
<feature type="transmembrane region" description="Helical" evidence="9">
    <location>
        <begin position="312"/>
        <end position="334"/>
    </location>
</feature>
<evidence type="ECO:0000313" key="11">
    <source>
        <dbReference type="EMBL" id="USD20805.1"/>
    </source>
</evidence>
<feature type="transmembrane region" description="Helical" evidence="9">
    <location>
        <begin position="153"/>
        <end position="171"/>
    </location>
</feature>
<evidence type="ECO:0000313" key="12">
    <source>
        <dbReference type="Proteomes" id="UP001055658"/>
    </source>
</evidence>
<keyword evidence="5 9" id="KW-0812">Transmembrane</keyword>
<feature type="transmembrane region" description="Helical" evidence="9">
    <location>
        <begin position="218"/>
        <end position="238"/>
    </location>
</feature>
<evidence type="ECO:0000256" key="5">
    <source>
        <dbReference type="ARBA" id="ARBA00022692"/>
    </source>
</evidence>
<dbReference type="Pfam" id="PF07690">
    <property type="entry name" value="MFS_1"/>
    <property type="match status" value="1"/>
</dbReference>
<feature type="transmembrane region" description="Helical" evidence="9">
    <location>
        <begin position="90"/>
        <end position="107"/>
    </location>
</feature>
<accession>A0ABY4VD71</accession>
<comment type="subcellular location">
    <subcellularLocation>
        <location evidence="2">Endomembrane system</location>
        <topology evidence="2">Multi-pass membrane protein</topology>
    </subcellularLocation>
</comment>
<dbReference type="InterPro" id="IPR020846">
    <property type="entry name" value="MFS_dom"/>
</dbReference>
<evidence type="ECO:0000256" key="7">
    <source>
        <dbReference type="ARBA" id="ARBA00023136"/>
    </source>
</evidence>
<comment type="function">
    <text evidence="1">Resistance to tetracycline by an active tetracycline efflux. This is an energy-dependent process that decreases the accumulation of the antibiotic in whole cells. This protein functions as a metal-tetracycline/H(+) antiporter.</text>
</comment>
<dbReference type="InterPro" id="IPR036259">
    <property type="entry name" value="MFS_trans_sf"/>
</dbReference>
<dbReference type="Proteomes" id="UP001055658">
    <property type="component" value="Chromosome"/>
</dbReference>
<reference evidence="11" key="1">
    <citation type="submission" date="2022-02" db="EMBL/GenBank/DDBJ databases">
        <title>Coral-associated bacteria.</title>
        <authorList>
            <person name="Tang K."/>
            <person name="Wang X."/>
        </authorList>
    </citation>
    <scope>NUCLEOTIDE SEQUENCE</scope>
    <source>
        <strain evidence="11">SCSIO 43006</strain>
    </source>
</reference>
<keyword evidence="6 9" id="KW-1133">Transmembrane helix</keyword>
<keyword evidence="12" id="KW-1185">Reference proteome</keyword>
<dbReference type="InterPro" id="IPR011701">
    <property type="entry name" value="MFS"/>
</dbReference>
<feature type="transmembrane region" description="Helical" evidence="9">
    <location>
        <begin position="23"/>
        <end position="46"/>
    </location>
</feature>
<sequence>MILNSAAPTREVAESAIPVPMRFTLLCLAALTIMSGATIAPSLPALEAHFAQHEDIALLSRLILSLPALMIALFAPIAGFISDRYGRRKLLLLAVTVYALAGISALLQESLVGLLASRILLGIAVAGTMTSVTALVGDYFSPIQRQTYMSQQGAFISLGGVVFLLTGGLLADLHWRAPFAIYAVALLLIPAVLRFLPEPKRNSIEPLPNNVTNGNPDWPAFALLLGAALLNSLIFFLIPTQLPFLLKEIGADTPSLAGIAIAASNLMGALASLVFYPLARNYLGKSGVFVLGFTVMACGMGLIAEADSFNAIIMATAIYGCGMGTLIPHIFATGLESATPNIRGRISGALAASVFIGQFISPFISQPWIERFGLASGFSAASTTLLLLASLALLLHWLKPKPSAKMFLQ</sequence>
<dbReference type="PROSITE" id="PS00216">
    <property type="entry name" value="SUGAR_TRANSPORT_1"/>
    <property type="match status" value="1"/>
</dbReference>
<evidence type="ECO:0000256" key="1">
    <source>
        <dbReference type="ARBA" id="ARBA00003279"/>
    </source>
</evidence>
<dbReference type="PRINTS" id="PR01035">
    <property type="entry name" value="TCRTETA"/>
</dbReference>
<evidence type="ECO:0000256" key="8">
    <source>
        <dbReference type="ARBA" id="ARBA00044273"/>
    </source>
</evidence>
<evidence type="ECO:0000256" key="2">
    <source>
        <dbReference type="ARBA" id="ARBA00004127"/>
    </source>
</evidence>
<evidence type="ECO:0000256" key="9">
    <source>
        <dbReference type="SAM" id="Phobius"/>
    </source>
</evidence>
<organism evidence="11 12">
    <name type="scientific">Microbulbifer variabilis</name>
    <dbReference type="NCBI Taxonomy" id="266805"/>
    <lineage>
        <taxon>Bacteria</taxon>
        <taxon>Pseudomonadati</taxon>
        <taxon>Pseudomonadota</taxon>
        <taxon>Gammaproteobacteria</taxon>
        <taxon>Cellvibrionales</taxon>
        <taxon>Microbulbiferaceae</taxon>
        <taxon>Microbulbifer</taxon>
    </lineage>
</organism>